<dbReference type="Proteomes" id="UP000544872">
    <property type="component" value="Unassembled WGS sequence"/>
</dbReference>
<dbReference type="GO" id="GO:0016747">
    <property type="term" value="F:acyltransferase activity, transferring groups other than amino-acyl groups"/>
    <property type="evidence" value="ECO:0007669"/>
    <property type="project" value="InterPro"/>
</dbReference>
<sequence length="267" mass="28927">MTTLFSTLPASEVQQLEQAGFNAWPALHTVFDGPWLIRQADGVTKRANSINTLAAGNPPETDPDDPARLGQRLDRCVALFRRHGLPPVFRASPLTPPDTVAELIRRKWAEKDPSLVMMGTLPIPDSAPEPDLLSDHATADWLETYARIDGLPPQSRCTIKKILRGIALPCATACVHHAGHPASVALAVVDGPLMGLFCVGTLAEARRQGLSQRALSALLHWGRDQGADRLWLQVSAANSGAQALYRRMGLAPVYGYTYFVCPDPVAD</sequence>
<proteinExistence type="predicted"/>
<dbReference type="EMBL" id="JACIIX010000001">
    <property type="protein sequence ID" value="MBB6209246.1"/>
    <property type="molecule type" value="Genomic_DNA"/>
</dbReference>
<dbReference type="CDD" id="cd04301">
    <property type="entry name" value="NAT_SF"/>
    <property type="match status" value="1"/>
</dbReference>
<evidence type="ECO:0000313" key="3">
    <source>
        <dbReference type="Proteomes" id="UP000544872"/>
    </source>
</evidence>
<gene>
    <name evidence="2" type="ORF">FHS48_000627</name>
</gene>
<comment type="caution">
    <text evidence="2">The sequence shown here is derived from an EMBL/GenBank/DDBJ whole genome shotgun (WGS) entry which is preliminary data.</text>
</comment>
<organism evidence="2 3">
    <name type="scientific">Novispirillum itersonii</name>
    <name type="common">Aquaspirillum itersonii</name>
    <dbReference type="NCBI Taxonomy" id="189"/>
    <lineage>
        <taxon>Bacteria</taxon>
        <taxon>Pseudomonadati</taxon>
        <taxon>Pseudomonadota</taxon>
        <taxon>Alphaproteobacteria</taxon>
        <taxon>Rhodospirillales</taxon>
        <taxon>Novispirillaceae</taxon>
        <taxon>Novispirillum</taxon>
    </lineage>
</organism>
<feature type="domain" description="N-acetyltransferase" evidence="1">
    <location>
        <begin position="131"/>
        <end position="264"/>
    </location>
</feature>
<accession>A0A7W9ZD20</accession>
<evidence type="ECO:0000259" key="1">
    <source>
        <dbReference type="PROSITE" id="PS51186"/>
    </source>
</evidence>
<dbReference type="RefSeq" id="WP_184261312.1">
    <property type="nucleotide sequence ID" value="NZ_JACIIX010000001.1"/>
</dbReference>
<dbReference type="InterPro" id="IPR016181">
    <property type="entry name" value="Acyl_CoA_acyltransferase"/>
</dbReference>
<name>A0A7W9ZD20_NOVIT</name>
<keyword evidence="2" id="KW-0808">Transferase</keyword>
<dbReference type="AlphaFoldDB" id="A0A7W9ZD20"/>
<dbReference type="SUPFAM" id="SSF55729">
    <property type="entry name" value="Acyl-CoA N-acyltransferases (Nat)"/>
    <property type="match status" value="1"/>
</dbReference>
<dbReference type="InterPro" id="IPR000182">
    <property type="entry name" value="GNAT_dom"/>
</dbReference>
<dbReference type="InterPro" id="IPR056935">
    <property type="entry name" value="Rv0428c-like_C"/>
</dbReference>
<reference evidence="2 3" key="1">
    <citation type="submission" date="2020-08" db="EMBL/GenBank/DDBJ databases">
        <title>Genomic Encyclopedia of Type Strains, Phase IV (KMG-IV): sequencing the most valuable type-strain genomes for metagenomic binning, comparative biology and taxonomic classification.</title>
        <authorList>
            <person name="Goeker M."/>
        </authorList>
    </citation>
    <scope>NUCLEOTIDE SEQUENCE [LARGE SCALE GENOMIC DNA]</scope>
    <source>
        <strain evidence="2 3">DSM 11590</strain>
    </source>
</reference>
<dbReference type="Gene3D" id="3.40.630.30">
    <property type="match status" value="1"/>
</dbReference>
<dbReference type="Pfam" id="PF24553">
    <property type="entry name" value="Rv0428c_C"/>
    <property type="match status" value="1"/>
</dbReference>
<keyword evidence="3" id="KW-1185">Reference proteome</keyword>
<protein>
    <submittedName>
        <fullName evidence="2">GNAT superfamily N-acetyltransferase</fullName>
    </submittedName>
</protein>
<dbReference type="PROSITE" id="PS51186">
    <property type="entry name" value="GNAT"/>
    <property type="match status" value="1"/>
</dbReference>
<evidence type="ECO:0000313" key="2">
    <source>
        <dbReference type="EMBL" id="MBB6209246.1"/>
    </source>
</evidence>